<feature type="domain" description="RNase H type-1" evidence="2">
    <location>
        <begin position="1"/>
        <end position="96"/>
    </location>
</feature>
<dbReference type="GO" id="GO:0004523">
    <property type="term" value="F:RNA-DNA hybrid ribonuclease activity"/>
    <property type="evidence" value="ECO:0007669"/>
    <property type="project" value="InterPro"/>
</dbReference>
<name>A0AAV8XR19_9CUCU</name>
<evidence type="ECO:0000313" key="4">
    <source>
        <dbReference type="Proteomes" id="UP001162162"/>
    </source>
</evidence>
<dbReference type="PROSITE" id="PS50879">
    <property type="entry name" value="RNASE_H_1"/>
    <property type="match status" value="1"/>
</dbReference>
<dbReference type="InterPro" id="IPR002156">
    <property type="entry name" value="RNaseH_domain"/>
</dbReference>
<accession>A0AAV8XR19</accession>
<comment type="caution">
    <text evidence="3">The sequence shown here is derived from an EMBL/GenBank/DDBJ whole genome shotgun (WGS) entry which is preliminary data.</text>
</comment>
<feature type="compositionally biased region" description="Polar residues" evidence="1">
    <location>
        <begin position="1"/>
        <end position="17"/>
    </location>
</feature>
<organism evidence="3 4">
    <name type="scientific">Aromia moschata</name>
    <dbReference type="NCBI Taxonomy" id="1265417"/>
    <lineage>
        <taxon>Eukaryota</taxon>
        <taxon>Metazoa</taxon>
        <taxon>Ecdysozoa</taxon>
        <taxon>Arthropoda</taxon>
        <taxon>Hexapoda</taxon>
        <taxon>Insecta</taxon>
        <taxon>Pterygota</taxon>
        <taxon>Neoptera</taxon>
        <taxon>Endopterygota</taxon>
        <taxon>Coleoptera</taxon>
        <taxon>Polyphaga</taxon>
        <taxon>Cucujiformia</taxon>
        <taxon>Chrysomeloidea</taxon>
        <taxon>Cerambycidae</taxon>
        <taxon>Cerambycinae</taxon>
        <taxon>Callichromatini</taxon>
        <taxon>Aromia</taxon>
    </lineage>
</organism>
<protein>
    <recommendedName>
        <fullName evidence="2">RNase H type-1 domain-containing protein</fullName>
    </recommendedName>
</protein>
<dbReference type="InterPro" id="IPR036397">
    <property type="entry name" value="RNaseH_sf"/>
</dbReference>
<dbReference type="AlphaFoldDB" id="A0AAV8XR19"/>
<dbReference type="Gene3D" id="3.30.420.10">
    <property type="entry name" value="Ribonuclease H-like superfamily/Ribonuclease H"/>
    <property type="match status" value="1"/>
</dbReference>
<dbReference type="SUPFAM" id="SSF53098">
    <property type="entry name" value="Ribonuclease H-like"/>
    <property type="match status" value="1"/>
</dbReference>
<evidence type="ECO:0000313" key="3">
    <source>
        <dbReference type="EMBL" id="KAJ8940947.1"/>
    </source>
</evidence>
<keyword evidence="4" id="KW-1185">Reference proteome</keyword>
<dbReference type="Proteomes" id="UP001162162">
    <property type="component" value="Unassembled WGS sequence"/>
</dbReference>
<gene>
    <name evidence="3" type="ORF">NQ318_010148</name>
</gene>
<reference evidence="3" key="1">
    <citation type="journal article" date="2023" name="Insect Mol. Biol.">
        <title>Genome sequencing provides insights into the evolution of gene families encoding plant cell wall-degrading enzymes in longhorned beetles.</title>
        <authorList>
            <person name="Shin N.R."/>
            <person name="Okamura Y."/>
            <person name="Kirsch R."/>
            <person name="Pauchet Y."/>
        </authorList>
    </citation>
    <scope>NUCLEOTIDE SEQUENCE</scope>
    <source>
        <strain evidence="3">AMC_N1</strain>
    </source>
</reference>
<evidence type="ECO:0000259" key="2">
    <source>
        <dbReference type="PROSITE" id="PS50879"/>
    </source>
</evidence>
<evidence type="ECO:0000256" key="1">
    <source>
        <dbReference type="SAM" id="MobiDB-lite"/>
    </source>
</evidence>
<dbReference type="GO" id="GO:0003676">
    <property type="term" value="F:nucleic acid binding"/>
    <property type="evidence" value="ECO:0007669"/>
    <property type="project" value="InterPro"/>
</dbReference>
<sequence length="137" mass="15026">MLRQSSRMEPSGTQMGPKQNKVWSGCNKQRSKIISDSQAAVKALGAVEIHSQAVKDCMDSLTQLADHNSIPLKWVRGHQGHEGNERADFLSQKGAEVQLIGPGTHLRSGLSDSQEGHKGHIKRKTYLALGESPRVDF</sequence>
<proteinExistence type="predicted"/>
<dbReference type="EMBL" id="JAPWTK010000399">
    <property type="protein sequence ID" value="KAJ8940947.1"/>
    <property type="molecule type" value="Genomic_DNA"/>
</dbReference>
<dbReference type="Pfam" id="PF00075">
    <property type="entry name" value="RNase_H"/>
    <property type="match status" value="1"/>
</dbReference>
<feature type="region of interest" description="Disordered" evidence="1">
    <location>
        <begin position="1"/>
        <end position="23"/>
    </location>
</feature>
<dbReference type="InterPro" id="IPR012337">
    <property type="entry name" value="RNaseH-like_sf"/>
</dbReference>